<reference evidence="2 3" key="1">
    <citation type="journal article" date="2019" name="New Phytol.">
        <title>Comparative genomics reveals unique wood-decay strategies and fruiting body development in the Schizophyllaceae.</title>
        <authorList>
            <person name="Almasi E."/>
            <person name="Sahu N."/>
            <person name="Krizsan K."/>
            <person name="Balint B."/>
            <person name="Kovacs G.M."/>
            <person name="Kiss B."/>
            <person name="Cseklye J."/>
            <person name="Drula E."/>
            <person name="Henrissat B."/>
            <person name="Nagy I."/>
            <person name="Chovatia M."/>
            <person name="Adam C."/>
            <person name="LaButti K."/>
            <person name="Lipzen A."/>
            <person name="Riley R."/>
            <person name="Grigoriev I.V."/>
            <person name="Nagy L.G."/>
        </authorList>
    </citation>
    <scope>NUCLEOTIDE SEQUENCE [LARGE SCALE GENOMIC DNA]</scope>
    <source>
        <strain evidence="2 3">NL-1724</strain>
    </source>
</reference>
<comment type="caution">
    <text evidence="2">The sequence shown here is derived from an EMBL/GenBank/DDBJ whole genome shotgun (WGS) entry which is preliminary data.</text>
</comment>
<feature type="region of interest" description="Disordered" evidence="1">
    <location>
        <begin position="1"/>
        <end position="67"/>
    </location>
</feature>
<organism evidence="2 3">
    <name type="scientific">Schizophyllum amplum</name>
    <dbReference type="NCBI Taxonomy" id="97359"/>
    <lineage>
        <taxon>Eukaryota</taxon>
        <taxon>Fungi</taxon>
        <taxon>Dikarya</taxon>
        <taxon>Basidiomycota</taxon>
        <taxon>Agaricomycotina</taxon>
        <taxon>Agaricomycetes</taxon>
        <taxon>Agaricomycetidae</taxon>
        <taxon>Agaricales</taxon>
        <taxon>Schizophyllaceae</taxon>
        <taxon>Schizophyllum</taxon>
    </lineage>
</organism>
<proteinExistence type="predicted"/>
<evidence type="ECO:0000256" key="1">
    <source>
        <dbReference type="SAM" id="MobiDB-lite"/>
    </source>
</evidence>
<protein>
    <submittedName>
        <fullName evidence="2">Uncharacterized protein</fullName>
    </submittedName>
</protein>
<sequence>MESSPFTSRPSTPARPGTSQSFHTGSSSPTNTLSESSGVNLQPSASTSRSIFRGAASGMATPTGGVRIRADPTLVTCFDSADKELYDLWASKP</sequence>
<gene>
    <name evidence="2" type="ORF">BD626DRAFT_564665</name>
</gene>
<dbReference type="AlphaFoldDB" id="A0A550CSL2"/>
<dbReference type="OrthoDB" id="2669285at2759"/>
<name>A0A550CSL2_9AGAR</name>
<feature type="compositionally biased region" description="Polar residues" evidence="1">
    <location>
        <begin position="1"/>
        <end position="25"/>
    </location>
</feature>
<evidence type="ECO:0000313" key="2">
    <source>
        <dbReference type="EMBL" id="TRM67759.1"/>
    </source>
</evidence>
<dbReference type="Proteomes" id="UP000320762">
    <property type="component" value="Unassembled WGS sequence"/>
</dbReference>
<feature type="compositionally biased region" description="Polar residues" evidence="1">
    <location>
        <begin position="38"/>
        <end position="50"/>
    </location>
</feature>
<keyword evidence="3" id="KW-1185">Reference proteome</keyword>
<evidence type="ECO:0000313" key="3">
    <source>
        <dbReference type="Proteomes" id="UP000320762"/>
    </source>
</evidence>
<dbReference type="EMBL" id="VDMD01000002">
    <property type="protein sequence ID" value="TRM67759.1"/>
    <property type="molecule type" value="Genomic_DNA"/>
</dbReference>
<feature type="compositionally biased region" description="Low complexity" evidence="1">
    <location>
        <begin position="26"/>
        <end position="37"/>
    </location>
</feature>
<accession>A0A550CSL2</accession>